<evidence type="ECO:0000256" key="2">
    <source>
        <dbReference type="SAM" id="MobiDB-lite"/>
    </source>
</evidence>
<accession>A0AAP9HBD5</accession>
<evidence type="ECO:0000313" key="5">
    <source>
        <dbReference type="Proteomes" id="UP000425411"/>
    </source>
</evidence>
<sequence length="264" mass="30235">MKKFISILIPILSIFLLVGGTYFYINYGSKNIKEEHSKYLALINDNHDFTAGLKGLESLTTEKAKETLKYINQEVEIASDLKNIDDQLKNTDIDFAKDLLEEAKKLDTNKVFDKAISYFNTNIENYNKAKNEIEELDETANNLDEQIEKIVNKYHFDYSNIRDTLLDLNNKNKAAHTRDGKKKNTNTKNKEASSNKKISSKPNTQIHPRIVGQQVPETYNTIRFTQEGSTSRNIIENELKGDIANFTNEQIDEAIARYNAKNNG</sequence>
<gene>
    <name evidence="4" type="ORF">FOC49_00210</name>
</gene>
<feature type="region of interest" description="Disordered" evidence="2">
    <location>
        <begin position="172"/>
        <end position="203"/>
    </location>
</feature>
<name>A0AAP9HBD5_9BACL</name>
<protein>
    <submittedName>
        <fullName evidence="4">Uncharacterized protein</fullName>
    </submittedName>
</protein>
<keyword evidence="3" id="KW-0812">Transmembrane</keyword>
<evidence type="ECO:0000256" key="3">
    <source>
        <dbReference type="SAM" id="Phobius"/>
    </source>
</evidence>
<feature type="coiled-coil region" evidence="1">
    <location>
        <begin position="119"/>
        <end position="153"/>
    </location>
</feature>
<dbReference type="Proteomes" id="UP000425411">
    <property type="component" value="Chromosome"/>
</dbReference>
<keyword evidence="1" id="KW-0175">Coiled coil</keyword>
<dbReference type="EMBL" id="CP046314">
    <property type="protein sequence ID" value="QGS08403.1"/>
    <property type="molecule type" value="Genomic_DNA"/>
</dbReference>
<keyword evidence="3" id="KW-0472">Membrane</keyword>
<evidence type="ECO:0000313" key="4">
    <source>
        <dbReference type="EMBL" id="QGS08403.1"/>
    </source>
</evidence>
<organism evidence="4 5">
    <name type="scientific">Gemella morbillorum</name>
    <dbReference type="NCBI Taxonomy" id="29391"/>
    <lineage>
        <taxon>Bacteria</taxon>
        <taxon>Bacillati</taxon>
        <taxon>Bacillota</taxon>
        <taxon>Bacilli</taxon>
        <taxon>Bacillales</taxon>
        <taxon>Gemellaceae</taxon>
        <taxon>Gemella</taxon>
    </lineage>
</organism>
<proteinExistence type="predicted"/>
<keyword evidence="3" id="KW-1133">Transmembrane helix</keyword>
<dbReference type="RefSeq" id="WP_004633371.1">
    <property type="nucleotide sequence ID" value="NZ_CP046314.1"/>
</dbReference>
<reference evidence="4 5" key="1">
    <citation type="submission" date="2019-11" db="EMBL/GenBank/DDBJ databases">
        <title>FDA dAtabase for Regulatory Grade micrObial Sequences (FDA-ARGOS): Supporting development and validation of Infectious Disease Dx tests.</title>
        <authorList>
            <person name="Turner S."/>
            <person name="Byrd R."/>
            <person name="Tallon L."/>
            <person name="Sadzewicz L."/>
            <person name="Vavikolanu K."/>
            <person name="Mehta A."/>
            <person name="Aluvathingal J."/>
            <person name="Nadendla S."/>
            <person name="Myers T."/>
            <person name="Yan Y."/>
            <person name="Sichtig H."/>
        </authorList>
    </citation>
    <scope>NUCLEOTIDE SEQUENCE [LARGE SCALE GENOMIC DNA]</scope>
    <source>
        <strain evidence="4 5">FDAARGOS_741</strain>
    </source>
</reference>
<evidence type="ECO:0000256" key="1">
    <source>
        <dbReference type="SAM" id="Coils"/>
    </source>
</evidence>
<feature type="compositionally biased region" description="Basic residues" evidence="2">
    <location>
        <begin position="173"/>
        <end position="185"/>
    </location>
</feature>
<dbReference type="AlphaFoldDB" id="A0AAP9HBD5"/>
<feature type="transmembrane region" description="Helical" evidence="3">
    <location>
        <begin position="7"/>
        <end position="25"/>
    </location>
</feature>
<keyword evidence="5" id="KW-1185">Reference proteome</keyword>